<dbReference type="GO" id="GO:0008270">
    <property type="term" value="F:zinc ion binding"/>
    <property type="evidence" value="ECO:0007669"/>
    <property type="project" value="InterPro"/>
</dbReference>
<feature type="compositionally biased region" description="Pro residues" evidence="3">
    <location>
        <begin position="756"/>
        <end position="774"/>
    </location>
</feature>
<dbReference type="PANTHER" id="PTHR37534">
    <property type="entry name" value="TRANSCRIPTIONAL ACTIVATOR PROTEIN UGA3"/>
    <property type="match status" value="1"/>
</dbReference>
<dbReference type="Pfam" id="PF00172">
    <property type="entry name" value="Zn_clus"/>
    <property type="match status" value="1"/>
</dbReference>
<feature type="region of interest" description="Disordered" evidence="3">
    <location>
        <begin position="224"/>
        <end position="298"/>
    </location>
</feature>
<organism evidence="5 6">
    <name type="scientific">Saxophila tyrrhenica</name>
    <dbReference type="NCBI Taxonomy" id="1690608"/>
    <lineage>
        <taxon>Eukaryota</taxon>
        <taxon>Fungi</taxon>
        <taxon>Dikarya</taxon>
        <taxon>Ascomycota</taxon>
        <taxon>Pezizomycotina</taxon>
        <taxon>Dothideomycetes</taxon>
        <taxon>Dothideomycetidae</taxon>
        <taxon>Mycosphaerellales</taxon>
        <taxon>Extremaceae</taxon>
        <taxon>Saxophila</taxon>
    </lineage>
</organism>
<dbReference type="SUPFAM" id="SSF57701">
    <property type="entry name" value="Zn2/Cys6 DNA-binding domain"/>
    <property type="match status" value="1"/>
</dbReference>
<keyword evidence="6" id="KW-1185">Reference proteome</keyword>
<dbReference type="InterPro" id="IPR001138">
    <property type="entry name" value="Zn2Cys6_DnaBD"/>
</dbReference>
<comment type="subcellular location">
    <subcellularLocation>
        <location evidence="1">Nucleus</location>
    </subcellularLocation>
</comment>
<evidence type="ECO:0000313" key="6">
    <source>
        <dbReference type="Proteomes" id="UP001337655"/>
    </source>
</evidence>
<dbReference type="AlphaFoldDB" id="A0AAV9NVZ5"/>
<dbReference type="Gene3D" id="4.10.240.10">
    <property type="entry name" value="Zn(2)-C6 fungal-type DNA-binding domain"/>
    <property type="match status" value="1"/>
</dbReference>
<dbReference type="GeneID" id="89932108"/>
<comment type="caution">
    <text evidence="5">The sequence shown here is derived from an EMBL/GenBank/DDBJ whole genome shotgun (WGS) entry which is preliminary data.</text>
</comment>
<protein>
    <recommendedName>
        <fullName evidence="4">Zn(2)-C6 fungal-type domain-containing protein</fullName>
    </recommendedName>
</protein>
<dbReference type="CDD" id="cd00067">
    <property type="entry name" value="GAL4"/>
    <property type="match status" value="1"/>
</dbReference>
<sequence length="1065" mass="118532">MASSKHSKGSSQPNDSFPTQPDTSEAEAALRAKLSRKRTKTGCLTCRRRRIKCGEERPICRNCIKSKRNCEGYNQRVVFKPPSFDFQPGPHGGTHITFQAGPALGPAIPWAMEYGHAAAPQPDQQQPMFFFGSGQQQQYGFHPQEPQYQPQQPTPPANQVPQTQIPMQYRSEGTTLSQHNLPLHNTSLLHSTTPGWEVPGGAPMYPSGSMQFSPQVPTPRYAPTDWPPAPTMKQEQSWETVPPTPLTMPPHESPSSSHSSRTLAGSHPTAFEGSPQPWLTNGHVPRPELCRPVDYRPPPAPPQPIHQQYTHHQTSIPPHYDAPEFYEHEDHAESSRTPTRFLQQAAVETYDDEYYDVKSDEELVSGMSLAIPGEQNLQLSFQSIINANNIVIQDPQTRRYDTFIYPGMLDRYRPDEVANPLNNEATARLFFHFVAVTGPMLSIYERQVRNTSMLFTEGQIPFSQQGLWTYTMPQVALKNKGLLHAMLALASLHVARLTNASDTPSYQHYAWALKRIHSSVAREKQRYAVPTIAASMLLGFYEVMTADHVKWNTHLMGAKQLFLETDFCTMTKQFRRMKEERAGPRNGKRKYSNMSQTQGEILDQIHDVDERLVSELSGREVKYDAHGQILTASETIPKPLDLHSFEILRDLYWWFLKQDAYQSIISGNPPMHNYNRWTDCPPRAPLGKADAVYGTFDHLILLLGRIADFSARDRTRKLRVMEANGGQWRPPQATNIPGLSQAAPPTPVSAGGGQPPSHPGFSGPPPAAANPPEGPQFFGMAPPPRQNVQMPSSYRNLHTNKIPTPEAASPQDFVDLNAATQAAMQEYGRIRTALFSFSSKLGDRFKPLTADYQPPLATPFGSALFYRSYDIGCIWAIYHMAMIMAIRSHPNMPPAAHAAAAVAAGETHFFANEIGRITAGIAPTSLNQSLNPGLGAALSESSMATFFAAIQYQDAEQRRYTVERLKDIAQLTGWGSTELIANGCETAWVKAAAAGRGPPYTRIARKVQSDDPRLNGSWEHLDPNMRPVEQDKADRRLVPTEGTARLSWAIGIMGTEEDEVVKGDG</sequence>
<dbReference type="InterPro" id="IPR021858">
    <property type="entry name" value="Fun_TF"/>
</dbReference>
<feature type="region of interest" description="Disordered" evidence="3">
    <location>
        <begin position="721"/>
        <end position="809"/>
    </location>
</feature>
<accession>A0AAV9NVZ5</accession>
<dbReference type="GO" id="GO:0000981">
    <property type="term" value="F:DNA-binding transcription factor activity, RNA polymerase II-specific"/>
    <property type="evidence" value="ECO:0007669"/>
    <property type="project" value="InterPro"/>
</dbReference>
<evidence type="ECO:0000256" key="3">
    <source>
        <dbReference type="SAM" id="MobiDB-lite"/>
    </source>
</evidence>
<feature type="compositionally biased region" description="Low complexity" evidence="3">
    <location>
        <begin position="137"/>
        <end position="151"/>
    </location>
</feature>
<dbReference type="PANTHER" id="PTHR37534:SF23">
    <property type="entry name" value="ZN(II)2CYS6 TRANSCRIPTION FACTOR (EUROFUNG)"/>
    <property type="match status" value="1"/>
</dbReference>
<dbReference type="Pfam" id="PF11951">
    <property type="entry name" value="Fungal_trans_2"/>
    <property type="match status" value="1"/>
</dbReference>
<dbReference type="GO" id="GO:0000976">
    <property type="term" value="F:transcription cis-regulatory region binding"/>
    <property type="evidence" value="ECO:0007669"/>
    <property type="project" value="TreeGrafter"/>
</dbReference>
<feature type="domain" description="Zn(2)-C6 fungal-type" evidence="4">
    <location>
        <begin position="42"/>
        <end position="70"/>
    </location>
</feature>
<dbReference type="GO" id="GO:0005634">
    <property type="term" value="C:nucleus"/>
    <property type="evidence" value="ECO:0007669"/>
    <property type="project" value="UniProtKB-SubCell"/>
</dbReference>
<reference evidence="5 6" key="1">
    <citation type="submission" date="2023-08" db="EMBL/GenBank/DDBJ databases">
        <title>Black Yeasts Isolated from many extreme environments.</title>
        <authorList>
            <person name="Coleine C."/>
            <person name="Stajich J.E."/>
            <person name="Selbmann L."/>
        </authorList>
    </citation>
    <scope>NUCLEOTIDE SEQUENCE [LARGE SCALE GENOMIC DNA]</scope>
    <source>
        <strain evidence="5 6">CCFEE 5935</strain>
    </source>
</reference>
<feature type="compositionally biased region" description="Pro residues" evidence="3">
    <location>
        <begin position="242"/>
        <end position="252"/>
    </location>
</feature>
<evidence type="ECO:0000256" key="2">
    <source>
        <dbReference type="ARBA" id="ARBA00023242"/>
    </source>
</evidence>
<dbReference type="Proteomes" id="UP001337655">
    <property type="component" value="Unassembled WGS sequence"/>
</dbReference>
<name>A0AAV9NVZ5_9PEZI</name>
<keyword evidence="2" id="KW-0539">Nucleus</keyword>
<feature type="region of interest" description="Disordered" evidence="3">
    <location>
        <begin position="1"/>
        <end position="38"/>
    </location>
</feature>
<dbReference type="PROSITE" id="PS50048">
    <property type="entry name" value="ZN2_CY6_FUNGAL_2"/>
    <property type="match status" value="1"/>
</dbReference>
<dbReference type="EMBL" id="JAVRRT010000027">
    <property type="protein sequence ID" value="KAK5163197.1"/>
    <property type="molecule type" value="Genomic_DNA"/>
</dbReference>
<gene>
    <name evidence="5" type="ORF">LTR77_010783</name>
</gene>
<feature type="compositionally biased region" description="Basic and acidic residues" evidence="3">
    <location>
        <begin position="285"/>
        <end position="294"/>
    </location>
</feature>
<dbReference type="PROSITE" id="PS00463">
    <property type="entry name" value="ZN2_CY6_FUNGAL_1"/>
    <property type="match status" value="1"/>
</dbReference>
<evidence type="ECO:0000256" key="1">
    <source>
        <dbReference type="ARBA" id="ARBA00004123"/>
    </source>
</evidence>
<dbReference type="GO" id="GO:0045944">
    <property type="term" value="P:positive regulation of transcription by RNA polymerase II"/>
    <property type="evidence" value="ECO:0007669"/>
    <property type="project" value="TreeGrafter"/>
</dbReference>
<feature type="compositionally biased region" description="Polar residues" evidence="3">
    <location>
        <begin position="9"/>
        <end position="23"/>
    </location>
</feature>
<dbReference type="InterPro" id="IPR036864">
    <property type="entry name" value="Zn2-C6_fun-type_DNA-bd_sf"/>
</dbReference>
<feature type="compositionally biased region" description="Polar residues" evidence="3">
    <location>
        <begin position="786"/>
        <end position="802"/>
    </location>
</feature>
<evidence type="ECO:0000259" key="4">
    <source>
        <dbReference type="PROSITE" id="PS50048"/>
    </source>
</evidence>
<dbReference type="SMART" id="SM00066">
    <property type="entry name" value="GAL4"/>
    <property type="match status" value="1"/>
</dbReference>
<evidence type="ECO:0000313" key="5">
    <source>
        <dbReference type="EMBL" id="KAK5163197.1"/>
    </source>
</evidence>
<feature type="region of interest" description="Disordered" evidence="3">
    <location>
        <begin position="137"/>
        <end position="161"/>
    </location>
</feature>
<proteinExistence type="predicted"/>
<dbReference type="RefSeq" id="XP_064653722.1">
    <property type="nucleotide sequence ID" value="XM_064808000.1"/>
</dbReference>